<keyword evidence="2" id="KW-1185">Reference proteome</keyword>
<protein>
    <submittedName>
        <fullName evidence="1">Uncharacterized protein</fullName>
    </submittedName>
</protein>
<dbReference type="EMBL" id="CR522870">
    <property type="protein sequence ID" value="CAG37166.1"/>
    <property type="molecule type" value="Genomic_DNA"/>
</dbReference>
<gene>
    <name evidence="1" type="ordered locus">DP2437</name>
</gene>
<proteinExistence type="predicted"/>
<dbReference type="AlphaFoldDB" id="Q6AKF9"/>
<sequence length="138" mass="15223">MVSRASIEFPGFDGSHRIVACQPPWPKGEAFPPLNPMPPRPSCQSSLSFQLPLRLRTDSWAPLAVPPDLPTRQLHSVRATERGEGPPLFSIANGYFRASCPDRLLVAIPIGIAAPWHPCHRSLPPLSYFRLMACKTMA</sequence>
<dbReference type="HOGENOM" id="CLU_1851945_0_0_7"/>
<organism evidence="1 2">
    <name type="scientific">Desulfotalea psychrophila (strain LSv54 / DSM 12343)</name>
    <dbReference type="NCBI Taxonomy" id="177439"/>
    <lineage>
        <taxon>Bacteria</taxon>
        <taxon>Pseudomonadati</taxon>
        <taxon>Thermodesulfobacteriota</taxon>
        <taxon>Desulfobulbia</taxon>
        <taxon>Desulfobulbales</taxon>
        <taxon>Desulfocapsaceae</taxon>
        <taxon>Desulfotalea</taxon>
    </lineage>
</organism>
<dbReference type="Proteomes" id="UP000000602">
    <property type="component" value="Chromosome"/>
</dbReference>
<evidence type="ECO:0000313" key="1">
    <source>
        <dbReference type="EMBL" id="CAG37166.1"/>
    </source>
</evidence>
<dbReference type="KEGG" id="dps:DP2437"/>
<reference evidence="2" key="1">
    <citation type="journal article" date="2004" name="Environ. Microbiol.">
        <title>The genome of Desulfotalea psychrophila, a sulfate-reducing bacterium from permanently cold Arctic sediments.</title>
        <authorList>
            <person name="Rabus R."/>
            <person name="Ruepp A."/>
            <person name="Frickey T."/>
            <person name="Rattei T."/>
            <person name="Fartmann B."/>
            <person name="Stark M."/>
            <person name="Bauer M."/>
            <person name="Zibat A."/>
            <person name="Lombardot T."/>
            <person name="Becker I."/>
            <person name="Amann J."/>
            <person name="Gellner K."/>
            <person name="Teeling H."/>
            <person name="Leuschner W.D."/>
            <person name="Gloeckner F.-O."/>
            <person name="Lupas A.N."/>
            <person name="Amann R."/>
            <person name="Klenk H.-P."/>
        </authorList>
    </citation>
    <scope>NUCLEOTIDE SEQUENCE [LARGE SCALE GENOMIC DNA]</scope>
    <source>
        <strain evidence="2">DSM 12343 / LSv54</strain>
    </source>
</reference>
<evidence type="ECO:0000313" key="2">
    <source>
        <dbReference type="Proteomes" id="UP000000602"/>
    </source>
</evidence>
<name>Q6AKF9_DESPS</name>
<accession>Q6AKF9</accession>